<comment type="subcellular location">
    <subcellularLocation>
        <location evidence="1">Cell membrane</location>
        <topology evidence="1">Multi-pass membrane protein</topology>
    </subcellularLocation>
</comment>
<dbReference type="RefSeq" id="WP_098061175.1">
    <property type="nucleotide sequence ID" value="NZ_PDEP01000002.1"/>
</dbReference>
<feature type="transmembrane region" description="Helical" evidence="6">
    <location>
        <begin position="187"/>
        <end position="206"/>
    </location>
</feature>
<dbReference type="Proteomes" id="UP000221024">
    <property type="component" value="Unassembled WGS sequence"/>
</dbReference>
<evidence type="ECO:0000256" key="3">
    <source>
        <dbReference type="ARBA" id="ARBA00022692"/>
    </source>
</evidence>
<dbReference type="PANTHER" id="PTHR30250">
    <property type="entry name" value="PST FAMILY PREDICTED COLANIC ACID TRANSPORTER"/>
    <property type="match status" value="1"/>
</dbReference>
<protein>
    <submittedName>
        <fullName evidence="7">Uncharacterized protein</fullName>
    </submittedName>
</protein>
<dbReference type="EMBL" id="PDEP01000002">
    <property type="protein sequence ID" value="PEN08781.1"/>
    <property type="molecule type" value="Genomic_DNA"/>
</dbReference>
<dbReference type="PANTHER" id="PTHR30250:SF11">
    <property type="entry name" value="O-ANTIGEN TRANSPORTER-RELATED"/>
    <property type="match status" value="1"/>
</dbReference>
<feature type="transmembrane region" description="Helical" evidence="6">
    <location>
        <begin position="12"/>
        <end position="36"/>
    </location>
</feature>
<dbReference type="OrthoDB" id="88014at2"/>
<feature type="transmembrane region" description="Helical" evidence="6">
    <location>
        <begin position="348"/>
        <end position="369"/>
    </location>
</feature>
<keyword evidence="2" id="KW-1003">Cell membrane</keyword>
<feature type="transmembrane region" description="Helical" evidence="6">
    <location>
        <begin position="84"/>
        <end position="109"/>
    </location>
</feature>
<organism evidence="7 8">
    <name type="scientific">Longimonas halophila</name>
    <dbReference type="NCBI Taxonomy" id="1469170"/>
    <lineage>
        <taxon>Bacteria</taxon>
        <taxon>Pseudomonadati</taxon>
        <taxon>Rhodothermota</taxon>
        <taxon>Rhodothermia</taxon>
        <taxon>Rhodothermales</taxon>
        <taxon>Salisaetaceae</taxon>
        <taxon>Longimonas</taxon>
    </lineage>
</organism>
<gene>
    <name evidence="7" type="ORF">CRI93_03215</name>
</gene>
<feature type="transmembrane region" description="Helical" evidence="6">
    <location>
        <begin position="464"/>
        <end position="485"/>
    </location>
</feature>
<sequence length="514" mass="55827">MSESTQDELRRGALVNTLGTLGKLAGPSLLIVVTRLYGADVFGIFITAVAFIEAGLAFLTAGFRDGALISVARHADHDDETDKLYQLLSNTLGWSLGFAVILAGLVFVAGPQLIPLLYDSYGTRLLHMLQWMVLALPILAFDRIVIAATQGLKIMKYDAISNGGLRPVTLLATGAGFWFWMPSETGMALAYVSTQALLGVVALYVYSRELEWKPLWQAFRTFTLDRELMRFAIPQNLNMTLERFLTNIDVLMLGMFGVSARTTGFYGAGAMIVRELLSIKQVFSNAYAPFIVRLHRAGRTAELSKTYSRTTLWVITIAIPALLAVGVMRNDLLRLVSPEFAGLDTLFMLLLLPIPYLQCSFSLAGNIVVMTGHSRLNLLNSTITGVLNVLLNVWLIPVLGLVGAALASTIATSVKMALEVVEAHWVANARLLISEIFRPHLAGALVVVGLWSAEVFWGDATGTLFGRGLMLATGLAAYTVILIVLNGRIPAIPGITTEREPPTLNDDPADQSDA</sequence>
<dbReference type="Pfam" id="PF01554">
    <property type="entry name" value="MatE"/>
    <property type="match status" value="1"/>
</dbReference>
<feature type="transmembrane region" description="Helical" evidence="6">
    <location>
        <begin position="42"/>
        <end position="63"/>
    </location>
</feature>
<evidence type="ECO:0000256" key="1">
    <source>
        <dbReference type="ARBA" id="ARBA00004651"/>
    </source>
</evidence>
<evidence type="ECO:0000256" key="4">
    <source>
        <dbReference type="ARBA" id="ARBA00022989"/>
    </source>
</evidence>
<name>A0A2H3P9Q9_9BACT</name>
<accession>A0A2H3P9Q9</accession>
<keyword evidence="8" id="KW-1185">Reference proteome</keyword>
<keyword evidence="4 6" id="KW-1133">Transmembrane helix</keyword>
<dbReference type="AlphaFoldDB" id="A0A2H3P9Q9"/>
<evidence type="ECO:0000313" key="8">
    <source>
        <dbReference type="Proteomes" id="UP000221024"/>
    </source>
</evidence>
<dbReference type="InterPro" id="IPR050833">
    <property type="entry name" value="Poly_Biosynth_Transport"/>
</dbReference>
<evidence type="ECO:0000256" key="5">
    <source>
        <dbReference type="ARBA" id="ARBA00023136"/>
    </source>
</evidence>
<feature type="transmembrane region" description="Helical" evidence="6">
    <location>
        <begin position="164"/>
        <end position="181"/>
    </location>
</feature>
<dbReference type="GO" id="GO:0005886">
    <property type="term" value="C:plasma membrane"/>
    <property type="evidence" value="ECO:0007669"/>
    <property type="project" value="UniProtKB-SubCell"/>
</dbReference>
<comment type="caution">
    <text evidence="7">The sequence shown here is derived from an EMBL/GenBank/DDBJ whole genome shotgun (WGS) entry which is preliminary data.</text>
</comment>
<feature type="transmembrane region" description="Helical" evidence="6">
    <location>
        <begin position="129"/>
        <end position="152"/>
    </location>
</feature>
<feature type="transmembrane region" description="Helical" evidence="6">
    <location>
        <begin position="310"/>
        <end position="328"/>
    </location>
</feature>
<evidence type="ECO:0000256" key="6">
    <source>
        <dbReference type="SAM" id="Phobius"/>
    </source>
</evidence>
<dbReference type="GO" id="GO:0015297">
    <property type="term" value="F:antiporter activity"/>
    <property type="evidence" value="ECO:0007669"/>
    <property type="project" value="InterPro"/>
</dbReference>
<proteinExistence type="predicted"/>
<reference evidence="7 8" key="1">
    <citation type="submission" date="2017-10" db="EMBL/GenBank/DDBJ databases">
        <title>Draft genome of Longimonas halophila.</title>
        <authorList>
            <person name="Goh K.M."/>
            <person name="Shamsir M.S."/>
            <person name="Lim S.W."/>
        </authorList>
    </citation>
    <scope>NUCLEOTIDE SEQUENCE [LARGE SCALE GENOMIC DNA]</scope>
    <source>
        <strain evidence="7 8">KCTC 42399</strain>
    </source>
</reference>
<keyword evidence="3 6" id="KW-0812">Transmembrane</keyword>
<evidence type="ECO:0000313" key="7">
    <source>
        <dbReference type="EMBL" id="PEN08781.1"/>
    </source>
</evidence>
<dbReference type="GO" id="GO:0042910">
    <property type="term" value="F:xenobiotic transmembrane transporter activity"/>
    <property type="evidence" value="ECO:0007669"/>
    <property type="project" value="InterPro"/>
</dbReference>
<dbReference type="InterPro" id="IPR002528">
    <property type="entry name" value="MATE_fam"/>
</dbReference>
<keyword evidence="5 6" id="KW-0472">Membrane</keyword>
<evidence type="ECO:0000256" key="2">
    <source>
        <dbReference type="ARBA" id="ARBA00022475"/>
    </source>
</evidence>